<evidence type="ECO:0000256" key="1">
    <source>
        <dbReference type="SAM" id="Phobius"/>
    </source>
</evidence>
<dbReference type="AlphaFoldDB" id="A0A853CUA8"/>
<evidence type="ECO:0000259" key="2">
    <source>
        <dbReference type="Pfam" id="PF04892"/>
    </source>
</evidence>
<dbReference type="Pfam" id="PF04892">
    <property type="entry name" value="VanZ"/>
    <property type="match status" value="1"/>
</dbReference>
<evidence type="ECO:0000313" key="4">
    <source>
        <dbReference type="Proteomes" id="UP000578352"/>
    </source>
</evidence>
<feature type="transmembrane region" description="Helical" evidence="1">
    <location>
        <begin position="83"/>
        <end position="102"/>
    </location>
</feature>
<gene>
    <name evidence="3" type="ORF">HNR13_002913</name>
</gene>
<sequence>MLRRVLLAVTAAYLLLVAWITLNPFPADPHRNTLLEGLLAAFAQAPLLAWIDYDVVEFTANILLFVPMGALFALLLGRWRWGLAFAIGAGATLTIEFVQLFLPARVSDPRDLLANALGTALGIAVVAVSGVFAGGRRSRPDATPSRSL</sequence>
<dbReference type="PANTHER" id="PTHR28008">
    <property type="entry name" value="DOMAIN PROTEIN, PUTATIVE (AFU_ORTHOLOGUE AFUA_3G10980)-RELATED"/>
    <property type="match status" value="1"/>
</dbReference>
<accession>A0A853CUA8</accession>
<organism evidence="3 4">
    <name type="scientific">Leifsonia shinshuensis</name>
    <dbReference type="NCBI Taxonomy" id="150026"/>
    <lineage>
        <taxon>Bacteria</taxon>
        <taxon>Bacillati</taxon>
        <taxon>Actinomycetota</taxon>
        <taxon>Actinomycetes</taxon>
        <taxon>Micrococcales</taxon>
        <taxon>Microbacteriaceae</taxon>
        <taxon>Leifsonia</taxon>
    </lineage>
</organism>
<feature type="transmembrane region" description="Helical" evidence="1">
    <location>
        <begin position="6"/>
        <end position="22"/>
    </location>
</feature>
<dbReference type="Proteomes" id="UP000578352">
    <property type="component" value="Unassembled WGS sequence"/>
</dbReference>
<dbReference type="InterPro" id="IPR006976">
    <property type="entry name" value="VanZ-like"/>
</dbReference>
<proteinExistence type="predicted"/>
<dbReference type="RefSeq" id="WP_179606876.1">
    <property type="nucleotide sequence ID" value="NZ_BAABEH010000001.1"/>
</dbReference>
<dbReference type="EMBL" id="JACCFL010000001">
    <property type="protein sequence ID" value="NYJ24626.1"/>
    <property type="molecule type" value="Genomic_DNA"/>
</dbReference>
<evidence type="ECO:0000313" key="3">
    <source>
        <dbReference type="EMBL" id="NYJ24626.1"/>
    </source>
</evidence>
<feature type="transmembrane region" description="Helical" evidence="1">
    <location>
        <begin position="114"/>
        <end position="133"/>
    </location>
</feature>
<name>A0A853CUA8_9MICO</name>
<feature type="domain" description="VanZ-like" evidence="2">
    <location>
        <begin position="11"/>
        <end position="127"/>
    </location>
</feature>
<keyword evidence="1" id="KW-1133">Transmembrane helix</keyword>
<reference evidence="3 4" key="1">
    <citation type="submission" date="2020-07" db="EMBL/GenBank/DDBJ databases">
        <title>Sequencing the genomes of 1000 actinobacteria strains.</title>
        <authorList>
            <person name="Klenk H.-P."/>
        </authorList>
    </citation>
    <scope>NUCLEOTIDE SEQUENCE [LARGE SCALE GENOMIC DNA]</scope>
    <source>
        <strain evidence="3 4">DSM 15165</strain>
    </source>
</reference>
<protein>
    <submittedName>
        <fullName evidence="3">Glycopeptide antibiotics resistance protein</fullName>
    </submittedName>
</protein>
<keyword evidence="1" id="KW-0812">Transmembrane</keyword>
<comment type="caution">
    <text evidence="3">The sequence shown here is derived from an EMBL/GenBank/DDBJ whole genome shotgun (WGS) entry which is preliminary data.</text>
</comment>
<feature type="transmembrane region" description="Helical" evidence="1">
    <location>
        <begin position="58"/>
        <end position="76"/>
    </location>
</feature>
<dbReference type="PANTHER" id="PTHR28008:SF1">
    <property type="entry name" value="DOMAIN PROTEIN, PUTATIVE (AFU_ORTHOLOGUE AFUA_3G10980)-RELATED"/>
    <property type="match status" value="1"/>
</dbReference>
<keyword evidence="1" id="KW-0472">Membrane</keyword>